<dbReference type="OrthoDB" id="409956at2759"/>
<keyword evidence="5" id="KW-0560">Oxidoreductase</keyword>
<dbReference type="GO" id="GO:0003884">
    <property type="term" value="F:D-amino-acid oxidase activity"/>
    <property type="evidence" value="ECO:0007669"/>
    <property type="project" value="InterPro"/>
</dbReference>
<comment type="similarity">
    <text evidence="2">Belongs to the DAMOX/DASOX family.</text>
</comment>
<evidence type="ECO:0000256" key="1">
    <source>
        <dbReference type="ARBA" id="ARBA00001974"/>
    </source>
</evidence>
<feature type="domain" description="FAD dependent oxidoreductase" evidence="7">
    <location>
        <begin position="5"/>
        <end position="130"/>
    </location>
</feature>
<dbReference type="STRING" id="306902.C4XVX9"/>
<dbReference type="InterPro" id="IPR023209">
    <property type="entry name" value="DAO"/>
</dbReference>
<dbReference type="InterPro" id="IPR006076">
    <property type="entry name" value="FAD-dep_OxRdtase"/>
</dbReference>
<evidence type="ECO:0000256" key="2">
    <source>
        <dbReference type="ARBA" id="ARBA00006730"/>
    </source>
</evidence>
<dbReference type="Proteomes" id="UP000007703">
    <property type="component" value="Unassembled WGS sequence"/>
</dbReference>
<evidence type="ECO:0000313" key="9">
    <source>
        <dbReference type="Proteomes" id="UP000007703"/>
    </source>
</evidence>
<dbReference type="InterPro" id="IPR036188">
    <property type="entry name" value="FAD/NAD-bd_sf"/>
</dbReference>
<evidence type="ECO:0000256" key="6">
    <source>
        <dbReference type="SAM" id="SignalP"/>
    </source>
</evidence>
<dbReference type="Gene3D" id="3.40.50.720">
    <property type="entry name" value="NAD(P)-binding Rossmann-like Domain"/>
    <property type="match status" value="1"/>
</dbReference>
<evidence type="ECO:0000313" key="8">
    <source>
        <dbReference type="EMBL" id="EEQ35979.1"/>
    </source>
</evidence>
<dbReference type="GeneID" id="8500335"/>
<dbReference type="HOGENOM" id="CLU_1628314_0_0_1"/>
<feature type="signal peptide" evidence="6">
    <location>
        <begin position="1"/>
        <end position="18"/>
    </location>
</feature>
<sequence length="173" mass="19223">MSIPVVVIGAGVVGLTTALQLKRENSAYDITIVGTFLPGDISLFYTSPFAGANWHSFASVEDKYLQELDTVGYHELMRLADDPQSGIWRKPNASYYTPQALEEVNGDVSKFNDWFDAMTNTRILPKDELRPGTVFGKESEGLVLSVPRLLDLFAPKVSCIRNCREKSSTDHPH</sequence>
<keyword evidence="6" id="KW-0732">Signal</keyword>
<keyword evidence="3" id="KW-0285">Flavoprotein</keyword>
<evidence type="ECO:0000256" key="5">
    <source>
        <dbReference type="ARBA" id="ARBA00023002"/>
    </source>
</evidence>
<evidence type="ECO:0000256" key="4">
    <source>
        <dbReference type="ARBA" id="ARBA00022827"/>
    </source>
</evidence>
<accession>C4XVX9</accession>
<dbReference type="PANTHER" id="PTHR11530">
    <property type="entry name" value="D-AMINO ACID OXIDASE"/>
    <property type="match status" value="1"/>
</dbReference>
<dbReference type="Pfam" id="PF01266">
    <property type="entry name" value="DAO"/>
    <property type="match status" value="1"/>
</dbReference>
<dbReference type="VEuPathDB" id="FungiDB:CLUG_00102"/>
<comment type="cofactor">
    <cofactor evidence="1">
        <name>FAD</name>
        <dbReference type="ChEBI" id="CHEBI:57692"/>
    </cofactor>
</comment>
<proteinExistence type="inferred from homology"/>
<dbReference type="InParanoid" id="C4XVX9"/>
<dbReference type="SUPFAM" id="SSF51905">
    <property type="entry name" value="FAD/NAD(P)-binding domain"/>
    <property type="match status" value="1"/>
</dbReference>
<gene>
    <name evidence="8" type="ORF">CLUG_00102</name>
</gene>
<dbReference type="GO" id="GO:0071949">
    <property type="term" value="F:FAD binding"/>
    <property type="evidence" value="ECO:0007669"/>
    <property type="project" value="InterPro"/>
</dbReference>
<evidence type="ECO:0000256" key="3">
    <source>
        <dbReference type="ARBA" id="ARBA00022630"/>
    </source>
</evidence>
<protein>
    <recommendedName>
        <fullName evidence="7">FAD dependent oxidoreductase domain-containing protein</fullName>
    </recommendedName>
</protein>
<dbReference type="GO" id="GO:0019478">
    <property type="term" value="P:D-amino acid catabolic process"/>
    <property type="evidence" value="ECO:0007669"/>
    <property type="project" value="TreeGrafter"/>
</dbReference>
<dbReference type="KEGG" id="clu:CLUG_00102"/>
<organism evidence="8 9">
    <name type="scientific">Clavispora lusitaniae (strain ATCC 42720)</name>
    <name type="common">Yeast</name>
    <name type="synonym">Candida lusitaniae</name>
    <dbReference type="NCBI Taxonomy" id="306902"/>
    <lineage>
        <taxon>Eukaryota</taxon>
        <taxon>Fungi</taxon>
        <taxon>Dikarya</taxon>
        <taxon>Ascomycota</taxon>
        <taxon>Saccharomycotina</taxon>
        <taxon>Pichiomycetes</taxon>
        <taxon>Metschnikowiaceae</taxon>
        <taxon>Clavispora</taxon>
    </lineage>
</organism>
<feature type="chain" id="PRO_5002943851" description="FAD dependent oxidoreductase domain-containing protein" evidence="6">
    <location>
        <begin position="19"/>
        <end position="173"/>
    </location>
</feature>
<dbReference type="PANTHER" id="PTHR11530:SF16">
    <property type="entry name" value="D-AMINO ACID OXIDASE (AFU_ORTHOLOGUE AFUA_5G11290)"/>
    <property type="match status" value="1"/>
</dbReference>
<dbReference type="EMBL" id="CH408076">
    <property type="protein sequence ID" value="EEQ35979.1"/>
    <property type="molecule type" value="Genomic_DNA"/>
</dbReference>
<reference evidence="8 9" key="1">
    <citation type="journal article" date="2009" name="Nature">
        <title>Evolution of pathogenicity and sexual reproduction in eight Candida genomes.</title>
        <authorList>
            <person name="Butler G."/>
            <person name="Rasmussen M.D."/>
            <person name="Lin M.F."/>
            <person name="Santos M.A."/>
            <person name="Sakthikumar S."/>
            <person name="Munro C.A."/>
            <person name="Rheinbay E."/>
            <person name="Grabherr M."/>
            <person name="Forche A."/>
            <person name="Reedy J.L."/>
            <person name="Agrafioti I."/>
            <person name="Arnaud M.B."/>
            <person name="Bates S."/>
            <person name="Brown A.J."/>
            <person name="Brunke S."/>
            <person name="Costanzo M.C."/>
            <person name="Fitzpatrick D.A."/>
            <person name="de Groot P.W."/>
            <person name="Harris D."/>
            <person name="Hoyer L.L."/>
            <person name="Hube B."/>
            <person name="Klis F.M."/>
            <person name="Kodira C."/>
            <person name="Lennard N."/>
            <person name="Logue M.E."/>
            <person name="Martin R."/>
            <person name="Neiman A.M."/>
            <person name="Nikolaou E."/>
            <person name="Quail M.A."/>
            <person name="Quinn J."/>
            <person name="Santos M.C."/>
            <person name="Schmitzberger F.F."/>
            <person name="Sherlock G."/>
            <person name="Shah P."/>
            <person name="Silverstein K.A."/>
            <person name="Skrzypek M.S."/>
            <person name="Soll D."/>
            <person name="Staggs R."/>
            <person name="Stansfield I."/>
            <person name="Stumpf M.P."/>
            <person name="Sudbery P.E."/>
            <person name="Srikantha T."/>
            <person name="Zeng Q."/>
            <person name="Berman J."/>
            <person name="Berriman M."/>
            <person name="Heitman J."/>
            <person name="Gow N.A."/>
            <person name="Lorenz M.C."/>
            <person name="Birren B.W."/>
            <person name="Kellis M."/>
            <person name="Cuomo C.A."/>
        </authorList>
    </citation>
    <scope>NUCLEOTIDE SEQUENCE [LARGE SCALE GENOMIC DNA]</scope>
    <source>
        <strain evidence="8 9">ATCC 42720</strain>
    </source>
</reference>
<evidence type="ECO:0000259" key="7">
    <source>
        <dbReference type="Pfam" id="PF01266"/>
    </source>
</evidence>
<dbReference type="AlphaFoldDB" id="C4XVX9"/>
<name>C4XVX9_CLAL4</name>
<dbReference type="GO" id="GO:0005737">
    <property type="term" value="C:cytoplasm"/>
    <property type="evidence" value="ECO:0007669"/>
    <property type="project" value="TreeGrafter"/>
</dbReference>
<keyword evidence="4" id="KW-0274">FAD</keyword>